<keyword evidence="4" id="KW-1185">Reference proteome</keyword>
<feature type="compositionally biased region" description="Low complexity" evidence="1">
    <location>
        <begin position="81"/>
        <end position="92"/>
    </location>
</feature>
<evidence type="ECO:0000313" key="4">
    <source>
        <dbReference type="Proteomes" id="UP001307849"/>
    </source>
</evidence>
<feature type="compositionally biased region" description="Low complexity" evidence="1">
    <location>
        <begin position="38"/>
        <end position="49"/>
    </location>
</feature>
<feature type="compositionally biased region" description="Polar residues" evidence="1">
    <location>
        <begin position="50"/>
        <end position="60"/>
    </location>
</feature>
<keyword evidence="2" id="KW-0732">Signal</keyword>
<feature type="region of interest" description="Disordered" evidence="1">
    <location>
        <begin position="38"/>
        <end position="197"/>
    </location>
</feature>
<dbReference type="Proteomes" id="UP001307849">
    <property type="component" value="Unassembled WGS sequence"/>
</dbReference>
<name>A0AAN8RVV4_9PEZI</name>
<dbReference type="EMBL" id="JAVHJM010000008">
    <property type="protein sequence ID" value="KAK6508428.1"/>
    <property type="molecule type" value="Genomic_DNA"/>
</dbReference>
<reference evidence="3 4" key="1">
    <citation type="submission" date="2019-10" db="EMBL/GenBank/DDBJ databases">
        <authorList>
            <person name="Palmer J.M."/>
        </authorList>
    </citation>
    <scope>NUCLEOTIDE SEQUENCE [LARGE SCALE GENOMIC DNA]</scope>
    <source>
        <strain evidence="3 4">TWF506</strain>
    </source>
</reference>
<feature type="compositionally biased region" description="Pro residues" evidence="1">
    <location>
        <begin position="64"/>
        <end position="80"/>
    </location>
</feature>
<evidence type="ECO:0000313" key="3">
    <source>
        <dbReference type="EMBL" id="KAK6508428.1"/>
    </source>
</evidence>
<evidence type="ECO:0000256" key="2">
    <source>
        <dbReference type="SAM" id="SignalP"/>
    </source>
</evidence>
<dbReference type="AlphaFoldDB" id="A0AAN8RVV4"/>
<gene>
    <name evidence="3" type="ORF">TWF506_010520</name>
</gene>
<feature type="signal peptide" evidence="2">
    <location>
        <begin position="1"/>
        <end position="16"/>
    </location>
</feature>
<feature type="compositionally biased region" description="Basic and acidic residues" evidence="1">
    <location>
        <begin position="179"/>
        <end position="196"/>
    </location>
</feature>
<proteinExistence type="predicted"/>
<comment type="caution">
    <text evidence="3">The sequence shown here is derived from an EMBL/GenBank/DDBJ whole genome shotgun (WGS) entry which is preliminary data.</text>
</comment>
<evidence type="ECO:0000256" key="1">
    <source>
        <dbReference type="SAM" id="MobiDB-lite"/>
    </source>
</evidence>
<feature type="compositionally biased region" description="Polar residues" evidence="1">
    <location>
        <begin position="99"/>
        <end position="114"/>
    </location>
</feature>
<organism evidence="3 4">
    <name type="scientific">Arthrobotrys conoides</name>
    <dbReference type="NCBI Taxonomy" id="74498"/>
    <lineage>
        <taxon>Eukaryota</taxon>
        <taxon>Fungi</taxon>
        <taxon>Dikarya</taxon>
        <taxon>Ascomycota</taxon>
        <taxon>Pezizomycotina</taxon>
        <taxon>Orbiliomycetes</taxon>
        <taxon>Orbiliales</taxon>
        <taxon>Orbiliaceae</taxon>
        <taxon>Arthrobotrys</taxon>
    </lineage>
</organism>
<feature type="chain" id="PRO_5042841650" evidence="2">
    <location>
        <begin position="17"/>
        <end position="350"/>
    </location>
</feature>
<sequence>MLSIVLYGLLATGGDAAEIRRRQELSLAAPRVIVQPQVQVPQMQKPPMQSASLPPSQGTYYTRPPGPIPSNGSVPPPPPNQQLVIPGAQQGPQPGPESGNKSGTEAPGDSSTGDDQVLDSDGKVLPGGTGKDRSNTAPALLGPNDTPGPNSWADVLPNLNSGSDDHAPEDTTDSGVTEEVAKSTEKVGENLTDEQKQGILENTSTEEFDASPAEFQQLVLTAAQDKLADSEAAIDKLTDTGPIPEAVAPPSPETYAEIQNISSTMTETSAELSKGLRQLIDISLDELRNNATLEIDGPVVMDANGNPVPPLKRRWITAAITALGTILELTKLADKVLDEGIALWKKFKSA</sequence>
<accession>A0AAN8RVV4</accession>
<protein>
    <submittedName>
        <fullName evidence="3">Uncharacterized protein</fullName>
    </submittedName>
</protein>